<dbReference type="CDD" id="cd02511">
    <property type="entry name" value="Beta4Glucosyltransferase"/>
    <property type="match status" value="1"/>
</dbReference>
<evidence type="ECO:0000259" key="2">
    <source>
        <dbReference type="Pfam" id="PF00535"/>
    </source>
</evidence>
<keyword evidence="3" id="KW-0808">Transferase</keyword>
<dbReference type="eggNOG" id="COG0463">
    <property type="taxonomic scope" value="Bacteria"/>
</dbReference>
<dbReference type="InterPro" id="IPR029044">
    <property type="entry name" value="Nucleotide-diphossugar_trans"/>
</dbReference>
<dbReference type="InterPro" id="IPR001173">
    <property type="entry name" value="Glyco_trans_2-like"/>
</dbReference>
<feature type="repeat" description="TPR" evidence="1">
    <location>
        <begin position="195"/>
        <end position="228"/>
    </location>
</feature>
<dbReference type="STRING" id="491915.Aflv_2572"/>
<dbReference type="PROSITE" id="PS50005">
    <property type="entry name" value="TPR"/>
    <property type="match status" value="1"/>
</dbReference>
<dbReference type="Pfam" id="PF00535">
    <property type="entry name" value="Glycos_transf_2"/>
    <property type="match status" value="1"/>
</dbReference>
<reference evidence="3 4" key="1">
    <citation type="journal article" date="2008" name="Genome Biol.">
        <title>Encapsulated in silica: genome, proteome and physiology of the thermophilic bacterium Anoxybacillus flavithermus WK1.</title>
        <authorList>
            <person name="Saw J.H."/>
            <person name="Mountain B.W."/>
            <person name="Feng L."/>
            <person name="Omelchenko M.V."/>
            <person name="Hou S."/>
            <person name="Saito J.A."/>
            <person name="Stott M.B."/>
            <person name="Li D."/>
            <person name="Zhao G."/>
            <person name="Wu J."/>
            <person name="Galperin M.Y."/>
            <person name="Koonin E.V."/>
            <person name="Makarova K.S."/>
            <person name="Wolf Y.I."/>
            <person name="Rigden D.J."/>
            <person name="Dunfield P.F."/>
            <person name="Wang L."/>
            <person name="Alam M."/>
        </authorList>
    </citation>
    <scope>NUCLEOTIDE SEQUENCE [LARGE SCALE GENOMIC DNA]</scope>
    <source>
        <strain evidence="4">DSM 21510 / WK1</strain>
    </source>
</reference>
<keyword evidence="1" id="KW-0802">TPR repeat</keyword>
<evidence type="ECO:0000256" key="1">
    <source>
        <dbReference type="PROSITE-ProRule" id="PRU00339"/>
    </source>
</evidence>
<dbReference type="Gene3D" id="3.90.550.10">
    <property type="entry name" value="Spore Coat Polysaccharide Biosynthesis Protein SpsA, Chain A"/>
    <property type="match status" value="1"/>
</dbReference>
<gene>
    <name evidence="3" type="ordered locus">Aflv_2572</name>
</gene>
<evidence type="ECO:0000313" key="4">
    <source>
        <dbReference type="Proteomes" id="UP000000742"/>
    </source>
</evidence>
<dbReference type="EMBL" id="CP000922">
    <property type="protein sequence ID" value="ACJ34927.1"/>
    <property type="molecule type" value="Genomic_DNA"/>
</dbReference>
<dbReference type="GO" id="GO:0016740">
    <property type="term" value="F:transferase activity"/>
    <property type="evidence" value="ECO:0007669"/>
    <property type="project" value="UniProtKB-KW"/>
</dbReference>
<proteinExistence type="predicted"/>
<dbReference type="SUPFAM" id="SSF53448">
    <property type="entry name" value="Nucleotide-diphospho-sugar transferases"/>
    <property type="match status" value="1"/>
</dbReference>
<dbReference type="InterPro" id="IPR011990">
    <property type="entry name" value="TPR-like_helical_dom_sf"/>
</dbReference>
<accession>B7GKZ0</accession>
<dbReference type="eggNOG" id="COG0457">
    <property type="taxonomic scope" value="Bacteria"/>
</dbReference>
<feature type="domain" description="Glycosyltransferase 2-like" evidence="2">
    <location>
        <begin position="13"/>
        <end position="131"/>
    </location>
</feature>
<dbReference type="PANTHER" id="PTHR43630:SF2">
    <property type="entry name" value="GLYCOSYLTRANSFERASE"/>
    <property type="match status" value="1"/>
</dbReference>
<protein>
    <submittedName>
        <fullName evidence="3">Glycosyl transferase involved in cell wall biogenesis</fullName>
    </submittedName>
</protein>
<organism evidence="3 4">
    <name type="scientific">Anoxybacillus flavithermus (strain DSM 21510 / WK1)</name>
    <dbReference type="NCBI Taxonomy" id="491915"/>
    <lineage>
        <taxon>Bacteria</taxon>
        <taxon>Bacillati</taxon>
        <taxon>Bacillota</taxon>
        <taxon>Bacilli</taxon>
        <taxon>Bacillales</taxon>
        <taxon>Anoxybacillaceae</taxon>
        <taxon>Anoxybacillus</taxon>
    </lineage>
</organism>
<dbReference type="KEGG" id="afl:Aflv_2572"/>
<dbReference type="CAZy" id="GT2">
    <property type="family name" value="Glycosyltransferase Family 2"/>
</dbReference>
<dbReference type="SMART" id="SM00028">
    <property type="entry name" value="TPR"/>
    <property type="match status" value="2"/>
</dbReference>
<dbReference type="Gene3D" id="1.25.40.10">
    <property type="entry name" value="Tetratricopeptide repeat domain"/>
    <property type="match status" value="1"/>
</dbReference>
<dbReference type="AlphaFoldDB" id="B7GKZ0"/>
<dbReference type="SUPFAM" id="SSF81901">
    <property type="entry name" value="HCP-like"/>
    <property type="match status" value="1"/>
</dbReference>
<dbReference type="InterPro" id="IPR019734">
    <property type="entry name" value="TPR_rpt"/>
</dbReference>
<name>B7GKZ0_ANOFW</name>
<sequence length="364" mass="43039">MYQRGETLKTLALVMIVKNEEKHLARCLQSVQPIVDEMVIVDTGSTDRTKDIAYSFGAKVFDFDWINDFSAARNYALMQSMCDWNLVLDADEYVVNDCKSIIRHFIETNERTIGRIRMVNEFVQNSEKRYAQSYLSRLLPKGVTYVGKIHEQVDSPFPRKNVDVEVYHDGYVYANKTERNLQLLLEELKQHPNDDYVLYQVGKQYKLLQQFNMAEKYFEESYHLAPSHAWYRHSLIIDYLYTIIATRSFEKGLQLIEMEQERLNDSPDFHFACGLFYMDAIFCHMDRYAHFFPFIERCFTRCLEIDETEKYDRVRGTGSFLAAYNLGVFYEVTGQVEKAIYFYKQAAHEEYEKAIERLNMLLKP</sequence>
<dbReference type="HOGENOM" id="CLU_023736_3_0_9"/>
<dbReference type="Proteomes" id="UP000000742">
    <property type="component" value="Chromosome"/>
</dbReference>
<dbReference type="PANTHER" id="PTHR43630">
    <property type="entry name" value="POLY-BETA-1,6-N-ACETYL-D-GLUCOSAMINE SYNTHASE"/>
    <property type="match status" value="1"/>
</dbReference>
<evidence type="ECO:0000313" key="3">
    <source>
        <dbReference type="EMBL" id="ACJ34927.1"/>
    </source>
</evidence>